<feature type="non-terminal residue" evidence="2">
    <location>
        <position position="1"/>
    </location>
</feature>
<reference evidence="2 3" key="1">
    <citation type="submission" date="2019-08" db="EMBL/GenBank/DDBJ databases">
        <title>The genome of the soybean aphid Biotype 1, its phylome, world population structure and adaptation to the North American continent.</title>
        <authorList>
            <person name="Giordano R."/>
            <person name="Donthu R.K."/>
            <person name="Hernandez A.G."/>
            <person name="Wright C.L."/>
            <person name="Zimin A.V."/>
        </authorList>
    </citation>
    <scope>NUCLEOTIDE SEQUENCE [LARGE SCALE GENOMIC DNA]</scope>
    <source>
        <tissue evidence="2">Whole aphids</tissue>
    </source>
</reference>
<name>A0A6G0TVE5_APHGL</name>
<evidence type="ECO:0000256" key="1">
    <source>
        <dbReference type="SAM" id="Coils"/>
    </source>
</evidence>
<accession>A0A6G0TVE5</accession>
<gene>
    <name evidence="2" type="ORF">AGLY_005542</name>
</gene>
<dbReference type="OrthoDB" id="6608194at2759"/>
<sequence>PTFLQVYKILSISSILKPPKTGNCQILDSTTPKITSTDLKELFKSNLSEREQKIEKLKEKINNIIDEDDECDPLDAGVLDIILDHNYCEIQKSAAKECVIYYTRICGFMCQSDTRPEAALTNLKSKGFLIHPNYTVFKLVSAIEEGFVKYCNIPEVFDKTVNFLLQHHQKLLKFPCVEHESEMITSIVQFYITMRMKQYTRNLNRETKKLSSKKKKLSNFLTH</sequence>
<organism evidence="2 3">
    <name type="scientific">Aphis glycines</name>
    <name type="common">Soybean aphid</name>
    <dbReference type="NCBI Taxonomy" id="307491"/>
    <lineage>
        <taxon>Eukaryota</taxon>
        <taxon>Metazoa</taxon>
        <taxon>Ecdysozoa</taxon>
        <taxon>Arthropoda</taxon>
        <taxon>Hexapoda</taxon>
        <taxon>Insecta</taxon>
        <taxon>Pterygota</taxon>
        <taxon>Neoptera</taxon>
        <taxon>Paraneoptera</taxon>
        <taxon>Hemiptera</taxon>
        <taxon>Sternorrhyncha</taxon>
        <taxon>Aphidomorpha</taxon>
        <taxon>Aphidoidea</taxon>
        <taxon>Aphididae</taxon>
        <taxon>Aphidini</taxon>
        <taxon>Aphis</taxon>
        <taxon>Aphis</taxon>
    </lineage>
</organism>
<comment type="caution">
    <text evidence="2">The sequence shown here is derived from an EMBL/GenBank/DDBJ whole genome shotgun (WGS) entry which is preliminary data.</text>
</comment>
<evidence type="ECO:0000313" key="2">
    <source>
        <dbReference type="EMBL" id="KAE9538443.1"/>
    </source>
</evidence>
<feature type="coiled-coil region" evidence="1">
    <location>
        <begin position="40"/>
        <end position="67"/>
    </location>
</feature>
<proteinExistence type="predicted"/>
<evidence type="ECO:0000313" key="3">
    <source>
        <dbReference type="Proteomes" id="UP000475862"/>
    </source>
</evidence>
<dbReference type="EMBL" id="VYZN01000016">
    <property type="protein sequence ID" value="KAE9538443.1"/>
    <property type="molecule type" value="Genomic_DNA"/>
</dbReference>
<dbReference type="Proteomes" id="UP000475862">
    <property type="component" value="Unassembled WGS sequence"/>
</dbReference>
<protein>
    <submittedName>
        <fullName evidence="2">Uncharacterized protein</fullName>
    </submittedName>
</protein>
<dbReference type="AlphaFoldDB" id="A0A6G0TVE5"/>
<keyword evidence="3" id="KW-1185">Reference proteome</keyword>
<keyword evidence="1" id="KW-0175">Coiled coil</keyword>